<dbReference type="InterPro" id="IPR001647">
    <property type="entry name" value="HTH_TetR"/>
</dbReference>
<evidence type="ECO:0000256" key="3">
    <source>
        <dbReference type="ARBA" id="ARBA00023163"/>
    </source>
</evidence>
<dbReference type="SUPFAM" id="SSF48498">
    <property type="entry name" value="Tetracyclin repressor-like, C-terminal domain"/>
    <property type="match status" value="1"/>
</dbReference>
<dbReference type="PANTHER" id="PTHR30055:SF243">
    <property type="entry name" value="HTH-TYPE TRANSCRIPTIONAL REGULATOR RV1816"/>
    <property type="match status" value="1"/>
</dbReference>
<dbReference type="EMBL" id="BAAAVV010000002">
    <property type="protein sequence ID" value="GAA3160218.1"/>
    <property type="molecule type" value="Genomic_DNA"/>
</dbReference>
<evidence type="ECO:0000313" key="6">
    <source>
        <dbReference type="EMBL" id="GAA3160218.1"/>
    </source>
</evidence>
<proteinExistence type="predicted"/>
<dbReference type="InterPro" id="IPR025996">
    <property type="entry name" value="MT1864/Rv1816-like_C"/>
</dbReference>
<evidence type="ECO:0000259" key="5">
    <source>
        <dbReference type="PROSITE" id="PS50977"/>
    </source>
</evidence>
<feature type="domain" description="HTH tetR-type" evidence="5">
    <location>
        <begin position="17"/>
        <end position="77"/>
    </location>
</feature>
<comment type="caution">
    <text evidence="6">The sequence shown here is derived from an EMBL/GenBank/DDBJ whole genome shotgun (WGS) entry which is preliminary data.</text>
</comment>
<protein>
    <submittedName>
        <fullName evidence="6">TetR/AcrR family transcriptional regulator</fullName>
    </submittedName>
</protein>
<dbReference type="InterPro" id="IPR050109">
    <property type="entry name" value="HTH-type_TetR-like_transc_reg"/>
</dbReference>
<dbReference type="InterPro" id="IPR036271">
    <property type="entry name" value="Tet_transcr_reg_TetR-rel_C_sf"/>
</dbReference>
<evidence type="ECO:0000256" key="1">
    <source>
        <dbReference type="ARBA" id="ARBA00023015"/>
    </source>
</evidence>
<dbReference type="Gene3D" id="1.10.357.10">
    <property type="entry name" value="Tetracycline Repressor, domain 2"/>
    <property type="match status" value="1"/>
</dbReference>
<dbReference type="InterPro" id="IPR009057">
    <property type="entry name" value="Homeodomain-like_sf"/>
</dbReference>
<evidence type="ECO:0000313" key="7">
    <source>
        <dbReference type="Proteomes" id="UP001499924"/>
    </source>
</evidence>
<dbReference type="SUPFAM" id="SSF46689">
    <property type="entry name" value="Homeodomain-like"/>
    <property type="match status" value="1"/>
</dbReference>
<evidence type="ECO:0000256" key="4">
    <source>
        <dbReference type="PROSITE-ProRule" id="PRU00335"/>
    </source>
</evidence>
<dbReference type="PROSITE" id="PS50977">
    <property type="entry name" value="HTH_TETR_2"/>
    <property type="match status" value="1"/>
</dbReference>
<organism evidence="6 7">
    <name type="scientific">Blastococcus jejuensis</name>
    <dbReference type="NCBI Taxonomy" id="351224"/>
    <lineage>
        <taxon>Bacteria</taxon>
        <taxon>Bacillati</taxon>
        <taxon>Actinomycetota</taxon>
        <taxon>Actinomycetes</taxon>
        <taxon>Geodermatophilales</taxon>
        <taxon>Geodermatophilaceae</taxon>
        <taxon>Blastococcus</taxon>
    </lineage>
</organism>
<gene>
    <name evidence="6" type="ORF">GCM10010531_09620</name>
</gene>
<dbReference type="Pfam" id="PF13305">
    <property type="entry name" value="TetR_C_33"/>
    <property type="match status" value="1"/>
</dbReference>
<dbReference type="RefSeq" id="WP_344687460.1">
    <property type="nucleotide sequence ID" value="NZ_BAAAVV010000002.1"/>
</dbReference>
<dbReference type="PANTHER" id="PTHR30055">
    <property type="entry name" value="HTH-TYPE TRANSCRIPTIONAL REGULATOR RUTR"/>
    <property type="match status" value="1"/>
</dbReference>
<dbReference type="Proteomes" id="UP001499924">
    <property type="component" value="Unassembled WGS sequence"/>
</dbReference>
<keyword evidence="3" id="KW-0804">Transcription</keyword>
<keyword evidence="2 4" id="KW-0238">DNA-binding</keyword>
<name>A0ABP6NWK3_9ACTN</name>
<dbReference type="Pfam" id="PF00440">
    <property type="entry name" value="TetR_N"/>
    <property type="match status" value="1"/>
</dbReference>
<keyword evidence="1" id="KW-0805">Transcription regulation</keyword>
<sequence length="249" mass="27359">MAELSAEPVSRRDRLRADTLREIKQAARQVLVAQGVDGLALRAVAREMGMTAPALYRYFDSREDLVENVVADLYDELVSVLEAARDAVVPAEPGPQLLAVSRAFRAWATTHHAEFGLLFGSPAESVGIATHGEGEGPAQQAARRFGQVFGTLVAQIYLDRGFPIPADDEIEPALQEQLTTWCDTLPVPLPLGVMHVFLSCWIRLYGMVCMEVFGHLRFALEDPQPMFEAELRDLAGLLGAAQEYRPPST</sequence>
<evidence type="ECO:0000256" key="2">
    <source>
        <dbReference type="ARBA" id="ARBA00023125"/>
    </source>
</evidence>
<feature type="DNA-binding region" description="H-T-H motif" evidence="4">
    <location>
        <begin position="40"/>
        <end position="59"/>
    </location>
</feature>
<accession>A0ABP6NWK3</accession>
<dbReference type="PRINTS" id="PR00455">
    <property type="entry name" value="HTHTETR"/>
</dbReference>
<reference evidence="7" key="1">
    <citation type="journal article" date="2019" name="Int. J. Syst. Evol. Microbiol.">
        <title>The Global Catalogue of Microorganisms (GCM) 10K type strain sequencing project: providing services to taxonomists for standard genome sequencing and annotation.</title>
        <authorList>
            <consortium name="The Broad Institute Genomics Platform"/>
            <consortium name="The Broad Institute Genome Sequencing Center for Infectious Disease"/>
            <person name="Wu L."/>
            <person name="Ma J."/>
        </authorList>
    </citation>
    <scope>NUCLEOTIDE SEQUENCE [LARGE SCALE GENOMIC DNA]</scope>
    <source>
        <strain evidence="7">JCM 15614</strain>
    </source>
</reference>
<keyword evidence="7" id="KW-1185">Reference proteome</keyword>